<dbReference type="Proteomes" id="UP000324832">
    <property type="component" value="Unassembled WGS sequence"/>
</dbReference>
<evidence type="ECO:0000313" key="2">
    <source>
        <dbReference type="Proteomes" id="UP000324832"/>
    </source>
</evidence>
<dbReference type="SUPFAM" id="SSF56219">
    <property type="entry name" value="DNase I-like"/>
    <property type="match status" value="1"/>
</dbReference>
<keyword evidence="2" id="KW-1185">Reference proteome</keyword>
<dbReference type="InterPro" id="IPR036691">
    <property type="entry name" value="Endo/exonu/phosph_ase_sf"/>
</dbReference>
<dbReference type="EMBL" id="FZQP02001114">
    <property type="protein sequence ID" value="VVC91697.1"/>
    <property type="molecule type" value="Genomic_DNA"/>
</dbReference>
<proteinExistence type="predicted"/>
<gene>
    <name evidence="1" type="ORF">LSINAPIS_LOCUS4310</name>
</gene>
<evidence type="ECO:0000313" key="1">
    <source>
        <dbReference type="EMBL" id="VVC91697.1"/>
    </source>
</evidence>
<reference evidence="1 2" key="1">
    <citation type="submission" date="2017-07" db="EMBL/GenBank/DDBJ databases">
        <authorList>
            <person name="Talla V."/>
            <person name="Backstrom N."/>
        </authorList>
    </citation>
    <scope>NUCLEOTIDE SEQUENCE [LARGE SCALE GENOMIC DNA]</scope>
</reference>
<dbReference type="AlphaFoldDB" id="A0A5E4Q338"/>
<name>A0A5E4Q338_9NEOP</name>
<protein>
    <submittedName>
        <fullName evidence="1">Uncharacterized protein</fullName>
    </submittedName>
</protein>
<organism evidence="1 2">
    <name type="scientific">Leptidea sinapis</name>
    <dbReference type="NCBI Taxonomy" id="189913"/>
    <lineage>
        <taxon>Eukaryota</taxon>
        <taxon>Metazoa</taxon>
        <taxon>Ecdysozoa</taxon>
        <taxon>Arthropoda</taxon>
        <taxon>Hexapoda</taxon>
        <taxon>Insecta</taxon>
        <taxon>Pterygota</taxon>
        <taxon>Neoptera</taxon>
        <taxon>Endopterygota</taxon>
        <taxon>Lepidoptera</taxon>
        <taxon>Glossata</taxon>
        <taxon>Ditrysia</taxon>
        <taxon>Papilionoidea</taxon>
        <taxon>Pieridae</taxon>
        <taxon>Dismorphiinae</taxon>
        <taxon>Leptidea</taxon>
    </lineage>
</organism>
<sequence>MAHNNVSIFYQNCGGIKSKLDELRHNIALRDRNLSISGKKGGGGILVLVKNSVKAIRLPEFEALDLEEIYIHLPSLSDLLLNACYFPPSTPSTAYSSYFYKLIFIPLRVFITM</sequence>
<dbReference type="Gene3D" id="3.60.10.10">
    <property type="entry name" value="Endonuclease/exonuclease/phosphatase"/>
    <property type="match status" value="1"/>
</dbReference>
<accession>A0A5E4Q338</accession>